<dbReference type="AlphaFoldDB" id="A0A8H3ZJ96"/>
<dbReference type="Pfam" id="PF13391">
    <property type="entry name" value="HNH_2"/>
    <property type="match status" value="1"/>
</dbReference>
<sequence>MQASCSFLPAEDSSERGALIHGIFKSIKSITRFEDRTAALVQAQCWSVLWTIDRRRLEKIAEDLRHPEAFLNVLLHLPENACRAARLALIFIDQSKTQPADSRQAISVFDQVRIRDGSACVVTKTPAASPCYIVPPNALNSNPMLPRALEKLYHVWDWKRMYRTRDKIQNTLIRPSNILCLSKELSSLWDQGLFALEPLDDNMDFVVYEMTEDGGETLPSNVYGARYRFHWLPRTNLSGPESKVDFALHPTAGLAKPPTNDTAPRHFLSQVFKKTLSFAGSRQGADIENGRIIDIFADNRALLPDRDLMRIRFDVLRVHALNGGRGLEVYHNLADPDGKAAD</sequence>
<reference evidence="2 3" key="1">
    <citation type="submission" date="2019-12" db="EMBL/GenBank/DDBJ databases">
        <title>A genome sequence resource for the geographically widespread anthracnose pathogen Colletotrichum asianum.</title>
        <authorList>
            <person name="Meng Y."/>
        </authorList>
    </citation>
    <scope>NUCLEOTIDE SEQUENCE [LARGE SCALE GENOMIC DNA]</scope>
    <source>
        <strain evidence="2 3">ICMP 18580</strain>
    </source>
</reference>
<organism evidence="2 3">
    <name type="scientific">Colletotrichum asianum</name>
    <dbReference type="NCBI Taxonomy" id="702518"/>
    <lineage>
        <taxon>Eukaryota</taxon>
        <taxon>Fungi</taxon>
        <taxon>Dikarya</taxon>
        <taxon>Ascomycota</taxon>
        <taxon>Pezizomycotina</taxon>
        <taxon>Sordariomycetes</taxon>
        <taxon>Hypocreomycetidae</taxon>
        <taxon>Glomerellales</taxon>
        <taxon>Glomerellaceae</taxon>
        <taxon>Colletotrichum</taxon>
        <taxon>Colletotrichum gloeosporioides species complex</taxon>
    </lineage>
</organism>
<evidence type="ECO:0000313" key="3">
    <source>
        <dbReference type="Proteomes" id="UP000434172"/>
    </source>
</evidence>
<dbReference type="EMBL" id="WOWK01000067">
    <property type="protein sequence ID" value="KAF0321849.1"/>
    <property type="molecule type" value="Genomic_DNA"/>
</dbReference>
<name>A0A8H3ZJ96_9PEZI</name>
<proteinExistence type="predicted"/>
<dbReference type="InterPro" id="IPR003615">
    <property type="entry name" value="HNH_nuc"/>
</dbReference>
<dbReference type="Proteomes" id="UP000434172">
    <property type="component" value="Unassembled WGS sequence"/>
</dbReference>
<comment type="caution">
    <text evidence="2">The sequence shown here is derived from an EMBL/GenBank/DDBJ whole genome shotgun (WGS) entry which is preliminary data.</text>
</comment>
<feature type="domain" description="HNH nuclease" evidence="1">
    <location>
        <begin position="120"/>
        <end position="196"/>
    </location>
</feature>
<keyword evidence="3" id="KW-1185">Reference proteome</keyword>
<evidence type="ECO:0000313" key="2">
    <source>
        <dbReference type="EMBL" id="KAF0321849.1"/>
    </source>
</evidence>
<protein>
    <recommendedName>
        <fullName evidence="1">HNH nuclease domain-containing protein</fullName>
    </recommendedName>
</protein>
<gene>
    <name evidence="2" type="ORF">GQ607_010983</name>
</gene>
<evidence type="ECO:0000259" key="1">
    <source>
        <dbReference type="Pfam" id="PF13391"/>
    </source>
</evidence>
<accession>A0A8H3ZJ96</accession>
<dbReference type="OrthoDB" id="5416097at2759"/>